<feature type="domain" description="VWFC" evidence="2">
    <location>
        <begin position="4"/>
        <end position="62"/>
    </location>
</feature>
<dbReference type="PROSITE" id="PS50184">
    <property type="entry name" value="VWFC_2"/>
    <property type="match status" value="1"/>
</dbReference>
<dbReference type="AlphaFoldDB" id="A0A9D2XAY2"/>
<evidence type="ECO:0000259" key="2">
    <source>
        <dbReference type="PROSITE" id="PS50184"/>
    </source>
</evidence>
<dbReference type="Proteomes" id="UP000822369">
    <property type="component" value="Unassembled WGS sequence"/>
</dbReference>
<dbReference type="EMBL" id="JAAVVJ010029850">
    <property type="protein sequence ID" value="KAF7198942.1"/>
    <property type="molecule type" value="Genomic_DNA"/>
</dbReference>
<organism evidence="3 4">
    <name type="scientific">Nothobranchius furzeri</name>
    <name type="common">Turquoise killifish</name>
    <dbReference type="NCBI Taxonomy" id="105023"/>
    <lineage>
        <taxon>Eukaryota</taxon>
        <taxon>Metazoa</taxon>
        <taxon>Chordata</taxon>
        <taxon>Craniata</taxon>
        <taxon>Vertebrata</taxon>
        <taxon>Euteleostomi</taxon>
        <taxon>Actinopterygii</taxon>
        <taxon>Neopterygii</taxon>
        <taxon>Teleostei</taxon>
        <taxon>Neoteleostei</taxon>
        <taxon>Acanthomorphata</taxon>
        <taxon>Ovalentaria</taxon>
        <taxon>Atherinomorphae</taxon>
        <taxon>Cyprinodontiformes</taxon>
        <taxon>Nothobranchiidae</taxon>
        <taxon>Nothobranchius</taxon>
    </lineage>
</organism>
<protein>
    <submittedName>
        <fullName evidence="3">Collagen alpha-2(V) chain-like</fullName>
    </submittedName>
</protein>
<name>A0A9D2XAY2_NOTFU</name>
<dbReference type="PANTHER" id="PTHR46439">
    <property type="entry name" value="CYSTEINE-RICH MOTOR NEURON 1 PROTEIN"/>
    <property type="match status" value="1"/>
</dbReference>
<evidence type="ECO:0000313" key="4">
    <source>
        <dbReference type="Proteomes" id="UP000822369"/>
    </source>
</evidence>
<feature type="region of interest" description="Disordered" evidence="1">
    <location>
        <begin position="69"/>
        <end position="175"/>
    </location>
</feature>
<feature type="compositionally biased region" description="Pro residues" evidence="1">
    <location>
        <begin position="138"/>
        <end position="149"/>
    </location>
</feature>
<dbReference type="Gene3D" id="6.20.200.20">
    <property type="match status" value="1"/>
</dbReference>
<reference evidence="3" key="1">
    <citation type="submission" date="2020-03" db="EMBL/GenBank/DDBJ databases">
        <title>Intra-Species Differences in Population Size shape Life History and Genome Evolution.</title>
        <authorList>
            <person name="Willemsen D."/>
            <person name="Cui R."/>
            <person name="Valenzano D.R."/>
        </authorList>
    </citation>
    <scope>NUCLEOTIDE SEQUENCE</scope>
    <source>
        <strain evidence="3">GRZ</strain>
        <tissue evidence="3">Whole</tissue>
    </source>
</reference>
<dbReference type="FunFam" id="2.10.70.10:FF:000013">
    <property type="entry name" value="Collagen, type I, alpha 1"/>
    <property type="match status" value="1"/>
</dbReference>
<comment type="caution">
    <text evidence="3">The sequence shown here is derived from an EMBL/GenBank/DDBJ whole genome shotgun (WGS) entry which is preliminary data.</text>
</comment>
<proteinExistence type="predicted"/>
<dbReference type="PROSITE" id="PS01208">
    <property type="entry name" value="VWFC_1"/>
    <property type="match status" value="1"/>
</dbReference>
<sequence>AGDDDCTADGQKYSNTDIWKPEPCRICVCDKGQVLCDEVHCEEHTNCEKMYVPEGECCPVCQGDSPSGGGGGGGESWCVQGQKGEPGEVPIVTGIRGRPGPMGPPGSAGYRGPHGHKGRPGLRGPPGYDGEPGIPGQPGEPGPPGPPTHPGGLGGQMAQGFDSKTGPQAMLNGAR</sequence>
<feature type="non-terminal residue" evidence="3">
    <location>
        <position position="175"/>
    </location>
</feature>
<gene>
    <name evidence="3" type="ORF">G4P62_013910</name>
</gene>
<dbReference type="SMART" id="SM00214">
    <property type="entry name" value="VWC"/>
    <property type="match status" value="1"/>
</dbReference>
<keyword evidence="3" id="KW-0176">Collagen</keyword>
<dbReference type="InterPro" id="IPR001007">
    <property type="entry name" value="VWF_dom"/>
</dbReference>
<accession>A0A9D2XAY2</accession>
<evidence type="ECO:0000256" key="1">
    <source>
        <dbReference type="SAM" id="MobiDB-lite"/>
    </source>
</evidence>
<evidence type="ECO:0000313" key="3">
    <source>
        <dbReference type="EMBL" id="KAF7198942.1"/>
    </source>
</evidence>
<dbReference type="SUPFAM" id="SSF57603">
    <property type="entry name" value="FnI-like domain"/>
    <property type="match status" value="1"/>
</dbReference>
<dbReference type="GO" id="GO:0005581">
    <property type="term" value="C:collagen trimer"/>
    <property type="evidence" value="ECO:0007669"/>
    <property type="project" value="UniProtKB-KW"/>
</dbReference>
<feature type="non-terminal residue" evidence="3">
    <location>
        <position position="1"/>
    </location>
</feature>
<dbReference type="Pfam" id="PF00093">
    <property type="entry name" value="VWC"/>
    <property type="match status" value="1"/>
</dbReference>
<dbReference type="InterPro" id="IPR052624">
    <property type="entry name" value="CRIM1"/>
</dbReference>